<name>A0A8S5R6M7_9VIRU</name>
<reference evidence="2" key="1">
    <citation type="journal article" date="2021" name="Proc. Natl. Acad. Sci. U.S.A.">
        <title>A Catalog of Tens of Thousands of Viruses from Human Metagenomes Reveals Hidden Associations with Chronic Diseases.</title>
        <authorList>
            <person name="Tisza M.J."/>
            <person name="Buck C.B."/>
        </authorList>
    </citation>
    <scope>NUCLEOTIDE SEQUENCE</scope>
    <source>
        <strain evidence="2">CtCsQ3</strain>
    </source>
</reference>
<dbReference type="GO" id="GO:0006259">
    <property type="term" value="P:DNA metabolic process"/>
    <property type="evidence" value="ECO:0007669"/>
    <property type="project" value="InterPro"/>
</dbReference>
<organism evidence="2">
    <name type="scientific">virus sp. ctCsQ3</name>
    <dbReference type="NCBI Taxonomy" id="2826794"/>
    <lineage>
        <taxon>Viruses</taxon>
    </lineage>
</organism>
<dbReference type="GO" id="GO:0003677">
    <property type="term" value="F:DNA binding"/>
    <property type="evidence" value="ECO:0007669"/>
    <property type="project" value="InterPro"/>
</dbReference>
<feature type="compositionally biased region" description="Acidic residues" evidence="1">
    <location>
        <begin position="264"/>
        <end position="277"/>
    </location>
</feature>
<sequence>MAENTAVAETKEAESRELVAKDFTEGMVVKIKQKEKFGLTFPKDYNYTNEFMSAMLILQDTVDMNKKPVLQSCTRASIENALIDMVTDGLSMRKKQCYPVAYAGKLSCQPSVYGATCVARRYGLKDINASVIYKGDVFKYHKEDAKTIIDCHEQSFENIDNDKIVGAYAVAIMENGEKIAEVMTMAQIKTAWKQGYGYKETGNGVHQKFADQMAMKTVKNRLLKAINNTHSGFGKEDDYEEISHDEMLEQDVAYDIEQNANTVDFDEDNIIDVEPTDTADKQSEELPPFMQSEES</sequence>
<dbReference type="InterPro" id="IPR018330">
    <property type="entry name" value="RecT_fam"/>
</dbReference>
<feature type="region of interest" description="Disordered" evidence="1">
    <location>
        <begin position="264"/>
        <end position="295"/>
    </location>
</feature>
<proteinExistence type="predicted"/>
<accession>A0A8S5R6M7</accession>
<evidence type="ECO:0000256" key="1">
    <source>
        <dbReference type="SAM" id="MobiDB-lite"/>
    </source>
</evidence>
<evidence type="ECO:0000313" key="2">
    <source>
        <dbReference type="EMBL" id="DAE26787.1"/>
    </source>
</evidence>
<protein>
    <submittedName>
        <fullName evidence="2">RecT protein</fullName>
    </submittedName>
</protein>
<dbReference type="EMBL" id="BK015823">
    <property type="protein sequence ID" value="DAE26787.1"/>
    <property type="molecule type" value="Genomic_DNA"/>
</dbReference>
<dbReference type="Pfam" id="PF03837">
    <property type="entry name" value="RecT"/>
    <property type="match status" value="1"/>
</dbReference>